<gene>
    <name evidence="10" type="ORF">AMJ74_01195</name>
</gene>
<dbReference type="InterPro" id="IPR023753">
    <property type="entry name" value="FAD/NAD-binding_dom"/>
</dbReference>
<keyword evidence="8" id="KW-0411">Iron-sulfur</keyword>
<dbReference type="Pfam" id="PF12831">
    <property type="entry name" value="FAD_oxidored"/>
    <property type="match status" value="1"/>
</dbReference>
<keyword evidence="7" id="KW-0408">Iron</keyword>
<dbReference type="PROSITE" id="PS51379">
    <property type="entry name" value="4FE4S_FER_2"/>
    <property type="match status" value="4"/>
</dbReference>
<dbReference type="PROSITE" id="PS00198">
    <property type="entry name" value="4FE4S_FER_1"/>
    <property type="match status" value="3"/>
</dbReference>
<dbReference type="SUPFAM" id="SSF54862">
    <property type="entry name" value="4Fe-4S ferredoxins"/>
    <property type="match status" value="1"/>
</dbReference>
<dbReference type="PRINTS" id="PR00419">
    <property type="entry name" value="ADXRDTASE"/>
</dbReference>
<dbReference type="AlphaFoldDB" id="A0A0S8K0R0"/>
<dbReference type="GO" id="GO:0051539">
    <property type="term" value="F:4 iron, 4 sulfur cluster binding"/>
    <property type="evidence" value="ECO:0007669"/>
    <property type="project" value="UniProtKB-KW"/>
</dbReference>
<feature type="domain" description="4Fe-4S ferredoxin-type" evidence="9">
    <location>
        <begin position="1037"/>
        <end position="1066"/>
    </location>
</feature>
<feature type="domain" description="4Fe-4S ferredoxin-type" evidence="9">
    <location>
        <begin position="236"/>
        <end position="266"/>
    </location>
</feature>
<dbReference type="SUPFAM" id="SSF46548">
    <property type="entry name" value="alpha-helical ferredoxin"/>
    <property type="match status" value="2"/>
</dbReference>
<dbReference type="InterPro" id="IPR036188">
    <property type="entry name" value="FAD/NAD-bd_sf"/>
</dbReference>
<reference evidence="10 11" key="1">
    <citation type="journal article" date="2015" name="Microbiome">
        <title>Genomic resolution of linkages in carbon, nitrogen, and sulfur cycling among widespread estuary sediment bacteria.</title>
        <authorList>
            <person name="Baker B.J."/>
            <person name="Lazar C.S."/>
            <person name="Teske A.P."/>
            <person name="Dick G.J."/>
        </authorList>
    </citation>
    <scope>NUCLEOTIDE SEQUENCE [LARGE SCALE GENOMIC DNA]</scope>
    <source>
        <strain evidence="10">SM1_77</strain>
    </source>
</reference>
<keyword evidence="6" id="KW-0560">Oxidoreductase</keyword>
<keyword evidence="5" id="KW-0274">FAD</keyword>
<dbReference type="PATRIC" id="fig|1703778.3.peg.1130"/>
<evidence type="ECO:0000256" key="7">
    <source>
        <dbReference type="ARBA" id="ARBA00023004"/>
    </source>
</evidence>
<evidence type="ECO:0000256" key="3">
    <source>
        <dbReference type="ARBA" id="ARBA00022485"/>
    </source>
</evidence>
<dbReference type="GO" id="GO:0016491">
    <property type="term" value="F:oxidoreductase activity"/>
    <property type="evidence" value="ECO:0007669"/>
    <property type="project" value="UniProtKB-KW"/>
</dbReference>
<organism evidence="10 11">
    <name type="scientific">candidate division WOR_3 bacterium SM1_77</name>
    <dbReference type="NCBI Taxonomy" id="1703778"/>
    <lineage>
        <taxon>Bacteria</taxon>
        <taxon>Bacteria division WOR-3</taxon>
    </lineage>
</organism>
<dbReference type="InterPro" id="IPR017900">
    <property type="entry name" value="4Fe4S_Fe_S_CS"/>
</dbReference>
<dbReference type="Pfam" id="PF14691">
    <property type="entry name" value="Fer4_20"/>
    <property type="match status" value="1"/>
</dbReference>
<dbReference type="Pfam" id="PF12838">
    <property type="entry name" value="Fer4_7"/>
    <property type="match status" value="1"/>
</dbReference>
<sequence length="1112" mass="122765">MIMKRVGVFICHCGRNISANIDIEKLVKEMKEHPGVVHCEDYKYMCSDPGQVMIKERLRESNLDSIVVASCSPLLHEVTFRRAVEEAGLNPYLLEMANIREQCSWIHADTEEATKKAIEIIKATVEKAKYNDALEPAKIPVNPRALVLGGGIAGIQAALDIANSGYEVVMVERTPTIGGHMAQLSETFPTLDCSQCILTPRMVDAAHQEKIKLYTYAELEEVSGSVGNFRVRLRKKTSYVDSKKCNGCADCEPACPVLMVNEFDANLSKRKAIYRPFPQAVPNVFTIDKKDAPPCRVACPAGVNVQGYVALSSQGKFKEALALEREDNPFASVCGRVCTHPCESECKRSEFGDAISIRTIKRFISDFEEQLPKIERPKPRKGKIAIIGSGPSGLSCAYFLAKHGYHTTVFEALPVIGGMLITGIPEFRLPRKRLEQDIDYIRSWGVEIKTEHKIDDPEKLLKNGFDAVYISSGAHIERKLGIDGEDLKGVFYGIDFLRRVNLGEKIKVGARVAVVGGGNSAIDAARTAWRLGAEEVTIVYRRSLTEMPADRDEIDEAMNEGVKIRFLATPTGFIGENSTLKEMQCIRMKLGSPDESGRRRPEPISGSEFTIAVDTAVVTIGQSPDTSFLPKDTRLEVSKWGSFVVDDVTKATSDSGVFAGGDAVRGPDTVIWAIADGKEAAVSIHRFLRGVDMREKRMKPRAVEDIILPRVIKDNVRQEARTISIAERSGNFNEVNLGLNQEGAKTEALRCFSCGGCIECGECEKACEQDAIRHEMQDEVVEEEVGAIIVATGYELYEIERIPEYGAGKYEDVIDGLQFERLLSASGPTGGEIRRPSDNKIPKRIAFISCVGSRDPEHHLPYCSKICCMYNTKHALLYKERVPDGEAIIFSIDIRTAGKDYEEFFMRAKEHENVLYLRGKPSRILKEGDDLVVWTTDTLAGRALKVKCDMVVLSTAVVPSVKTPELAKKLRIQTNIHGFFNEAHPKLRPVESLVPGFFLAGCAQTPKDIPETVAQASAAAAKVLEMFSKKELTAEPMVVTIDEEMCCGCKLCVVTCPYEAREIDEEKNIVKINEALCMGCGCCVAACPSGASQQKNLVEKQISRMVEVILGE</sequence>
<dbReference type="InterPro" id="IPR017896">
    <property type="entry name" value="4Fe4S_Fe-S-bd"/>
</dbReference>
<dbReference type="PANTHER" id="PTHR43498:SF1">
    <property type="entry name" value="COB--COM HETERODISULFIDE REDUCTASE IRON-SULFUR SUBUNIT A"/>
    <property type="match status" value="1"/>
</dbReference>
<evidence type="ECO:0000256" key="5">
    <source>
        <dbReference type="ARBA" id="ARBA00022827"/>
    </source>
</evidence>
<evidence type="ECO:0000313" key="11">
    <source>
        <dbReference type="Proteomes" id="UP000050975"/>
    </source>
</evidence>
<dbReference type="Gene3D" id="3.30.70.20">
    <property type="match status" value="3"/>
</dbReference>
<dbReference type="InterPro" id="IPR028261">
    <property type="entry name" value="DPD_II"/>
</dbReference>
<evidence type="ECO:0000313" key="10">
    <source>
        <dbReference type="EMBL" id="KPL15567.1"/>
    </source>
</evidence>
<keyword evidence="5" id="KW-0285">Flavoprotein</keyword>
<dbReference type="SUPFAM" id="SSF51905">
    <property type="entry name" value="FAD/NAD(P)-binding domain"/>
    <property type="match status" value="1"/>
</dbReference>
<dbReference type="GO" id="GO:0046872">
    <property type="term" value="F:metal ion binding"/>
    <property type="evidence" value="ECO:0007669"/>
    <property type="project" value="UniProtKB-KW"/>
</dbReference>
<protein>
    <recommendedName>
        <fullName evidence="9">4Fe-4S ferredoxin-type domain-containing protein</fullName>
    </recommendedName>
</protein>
<comment type="caution">
    <text evidence="10">The sequence shown here is derived from an EMBL/GenBank/DDBJ whole genome shotgun (WGS) entry which is preliminary data.</text>
</comment>
<evidence type="ECO:0000256" key="2">
    <source>
        <dbReference type="ARBA" id="ARBA00006561"/>
    </source>
</evidence>
<dbReference type="InterPro" id="IPR009051">
    <property type="entry name" value="Helical_ferredxn"/>
</dbReference>
<feature type="domain" description="4Fe-4S ferredoxin-type" evidence="9">
    <location>
        <begin position="757"/>
        <end position="777"/>
    </location>
</feature>
<accession>A0A0S8K0R0</accession>
<dbReference type="PANTHER" id="PTHR43498">
    <property type="entry name" value="FERREDOXIN:COB-COM HETERODISULFIDE REDUCTASE SUBUNIT A"/>
    <property type="match status" value="1"/>
</dbReference>
<feature type="domain" description="4Fe-4S ferredoxin-type" evidence="9">
    <location>
        <begin position="1068"/>
        <end position="1097"/>
    </location>
</feature>
<name>A0A0S8K0R0_UNCW3</name>
<evidence type="ECO:0000256" key="4">
    <source>
        <dbReference type="ARBA" id="ARBA00022723"/>
    </source>
</evidence>
<keyword evidence="3" id="KW-0004">4Fe-4S</keyword>
<evidence type="ECO:0000256" key="1">
    <source>
        <dbReference type="ARBA" id="ARBA00001974"/>
    </source>
</evidence>
<dbReference type="Gene3D" id="1.10.1060.10">
    <property type="entry name" value="Alpha-helical ferredoxin"/>
    <property type="match status" value="1"/>
</dbReference>
<dbReference type="Gene3D" id="3.50.50.60">
    <property type="entry name" value="FAD/NAD(P)-binding domain"/>
    <property type="match status" value="3"/>
</dbReference>
<dbReference type="SUPFAM" id="SSF51971">
    <property type="entry name" value="Nucleotide-binding domain"/>
    <property type="match status" value="2"/>
</dbReference>
<dbReference type="Proteomes" id="UP000050975">
    <property type="component" value="Unassembled WGS sequence"/>
</dbReference>
<proteinExistence type="inferred from homology"/>
<keyword evidence="4" id="KW-0479">Metal-binding</keyword>
<comment type="cofactor">
    <cofactor evidence="1">
        <name>FAD</name>
        <dbReference type="ChEBI" id="CHEBI:57692"/>
    </cofactor>
</comment>
<evidence type="ECO:0000259" key="9">
    <source>
        <dbReference type="PROSITE" id="PS51379"/>
    </source>
</evidence>
<evidence type="ECO:0000256" key="8">
    <source>
        <dbReference type="ARBA" id="ARBA00023014"/>
    </source>
</evidence>
<dbReference type="EMBL" id="LJVE01000011">
    <property type="protein sequence ID" value="KPL15567.1"/>
    <property type="molecule type" value="Genomic_DNA"/>
</dbReference>
<evidence type="ECO:0000256" key="6">
    <source>
        <dbReference type="ARBA" id="ARBA00023002"/>
    </source>
</evidence>
<dbReference type="InterPro" id="IPR039650">
    <property type="entry name" value="HdrA-like"/>
</dbReference>
<comment type="similarity">
    <text evidence="2">Belongs to the HdrA family.</text>
</comment>
<dbReference type="Pfam" id="PF07992">
    <property type="entry name" value="Pyr_redox_2"/>
    <property type="match status" value="1"/>
</dbReference>